<name>A0ABN3MHA9_9ACTN</name>
<reference evidence="4 5" key="1">
    <citation type="journal article" date="2019" name="Int. J. Syst. Evol. Microbiol.">
        <title>The Global Catalogue of Microorganisms (GCM) 10K type strain sequencing project: providing services to taxonomists for standard genome sequencing and annotation.</title>
        <authorList>
            <consortium name="The Broad Institute Genomics Platform"/>
            <consortium name="The Broad Institute Genome Sequencing Center for Infectious Disease"/>
            <person name="Wu L."/>
            <person name="Ma J."/>
        </authorList>
    </citation>
    <scope>NUCLEOTIDE SEQUENCE [LARGE SCALE GENOMIC DNA]</scope>
    <source>
        <strain evidence="4 5">JCM 6307</strain>
    </source>
</reference>
<dbReference type="InterPro" id="IPR045031">
    <property type="entry name" value="DHP_synth-like"/>
</dbReference>
<dbReference type="EC" id="2.5.1.15" evidence="2"/>
<dbReference type="InterPro" id="IPR000489">
    <property type="entry name" value="Pterin-binding_dom"/>
</dbReference>
<dbReference type="InterPro" id="IPR006390">
    <property type="entry name" value="DHP_synth_dom"/>
</dbReference>
<dbReference type="Proteomes" id="UP001501358">
    <property type="component" value="Unassembled WGS sequence"/>
</dbReference>
<comment type="caution">
    <text evidence="4">The sequence shown here is derived from an EMBL/GenBank/DDBJ whole genome shotgun (WGS) entry which is preliminary data.</text>
</comment>
<accession>A0ABN3MHA9</accession>
<comment type="cofactor">
    <cofactor evidence="2">
        <name>Mg(2+)</name>
        <dbReference type="ChEBI" id="CHEBI:18420"/>
    </cofactor>
</comment>
<keyword evidence="2" id="KW-0289">Folate biosynthesis</keyword>
<dbReference type="PANTHER" id="PTHR20941">
    <property type="entry name" value="FOLATE SYNTHESIS PROTEINS"/>
    <property type="match status" value="1"/>
</dbReference>
<evidence type="ECO:0000313" key="5">
    <source>
        <dbReference type="Proteomes" id="UP001501358"/>
    </source>
</evidence>
<dbReference type="Gene3D" id="3.20.20.20">
    <property type="entry name" value="Dihydropteroate synthase-like"/>
    <property type="match status" value="1"/>
</dbReference>
<evidence type="ECO:0000256" key="2">
    <source>
        <dbReference type="RuleBase" id="RU361205"/>
    </source>
</evidence>
<comment type="function">
    <text evidence="2">Catalyzes the condensation of para-aminobenzoate (pABA) with 6-hydroxymethyl-7,8-dihydropterin diphosphate (DHPt-PP) to form 7,8-dihydropteroate (H2Pte), the immediate precursor of folate derivatives.</text>
</comment>
<keyword evidence="5" id="KW-1185">Reference proteome</keyword>
<feature type="domain" description="Pterin-binding" evidence="3">
    <location>
        <begin position="14"/>
        <end position="268"/>
    </location>
</feature>
<organism evidence="4 5">
    <name type="scientific">Streptomyces thermolineatus</name>
    <dbReference type="NCBI Taxonomy" id="44033"/>
    <lineage>
        <taxon>Bacteria</taxon>
        <taxon>Bacillati</taxon>
        <taxon>Actinomycetota</taxon>
        <taxon>Actinomycetes</taxon>
        <taxon>Kitasatosporales</taxon>
        <taxon>Streptomycetaceae</taxon>
        <taxon>Streptomyces</taxon>
    </lineage>
</organism>
<comment type="similarity">
    <text evidence="1 2">Belongs to the DHPS family.</text>
</comment>
<evidence type="ECO:0000259" key="3">
    <source>
        <dbReference type="PROSITE" id="PS50972"/>
    </source>
</evidence>
<keyword evidence="2" id="KW-0479">Metal-binding</keyword>
<dbReference type="RefSeq" id="WP_425582716.1">
    <property type="nucleotide sequence ID" value="NZ_BAAATA010000029.1"/>
</dbReference>
<dbReference type="PROSITE" id="PS00792">
    <property type="entry name" value="DHPS_1"/>
    <property type="match status" value="1"/>
</dbReference>
<dbReference type="EMBL" id="BAAATA010000029">
    <property type="protein sequence ID" value="GAA2501229.1"/>
    <property type="molecule type" value="Genomic_DNA"/>
</dbReference>
<dbReference type="InterPro" id="IPR011005">
    <property type="entry name" value="Dihydropteroate_synth-like_sf"/>
</dbReference>
<keyword evidence="2" id="KW-0808">Transferase</keyword>
<protein>
    <recommendedName>
        <fullName evidence="2">Dihydropteroate synthase</fullName>
        <shortName evidence="2">DHPS</shortName>
        <ecNumber evidence="2">2.5.1.15</ecNumber>
    </recommendedName>
    <alternativeName>
        <fullName evidence="2">Dihydropteroate pyrophosphorylase</fullName>
    </alternativeName>
</protein>
<dbReference type="NCBIfam" id="TIGR01496">
    <property type="entry name" value="DHPS"/>
    <property type="match status" value="1"/>
</dbReference>
<comment type="pathway">
    <text evidence="2">Cofactor biosynthesis; tetrahydrofolate biosynthesis; 7,8-dihydrofolate from 2-amino-4-hydroxy-6-hydroxymethyl-7,8-dihydropteridine diphosphate and 4-aminobenzoate: step 1/2.</text>
</comment>
<dbReference type="PROSITE" id="PS50972">
    <property type="entry name" value="PTERIN_BINDING"/>
    <property type="match status" value="1"/>
</dbReference>
<dbReference type="SUPFAM" id="SSF51717">
    <property type="entry name" value="Dihydropteroate synthetase-like"/>
    <property type="match status" value="1"/>
</dbReference>
<gene>
    <name evidence="4" type="primary">folP_2</name>
    <name evidence="4" type="ORF">GCM10010406_42180</name>
</gene>
<sequence>MLKLGEHVFPGDRPLVMAVVNRTRDSFYDRGAYFAENAALDAVSAAVDNGADIVDIGGVPAGELTEEVSTREEIARVAGFVARVRKRHPGLAISVDTWRHEVAEAVCSAGADLVNDAWGGADPLTAAVAAEWRVGLVCTHVGAQAPRTDPKKVSYRDVTAEAIGKTVALAERAVALGVPRESVLIDPAHDFGKATAHSLEVTRRLGEMTATGWPVLVAVSNKDFIGETLDLPARERVLGTQATLAVCAWQGARVFRVHDVAEARTTLDRVAAIRHAGEPHRPGGMNDRTAATRH</sequence>
<keyword evidence="2" id="KW-0460">Magnesium</keyword>
<dbReference type="PANTHER" id="PTHR20941:SF8">
    <property type="entry name" value="INACTIVE DIHYDROPTEROATE SYNTHASE 2"/>
    <property type="match status" value="1"/>
</dbReference>
<evidence type="ECO:0000313" key="4">
    <source>
        <dbReference type="EMBL" id="GAA2501229.1"/>
    </source>
</evidence>
<proteinExistence type="inferred from homology"/>
<evidence type="ECO:0000256" key="1">
    <source>
        <dbReference type="ARBA" id="ARBA00009503"/>
    </source>
</evidence>
<dbReference type="Pfam" id="PF00809">
    <property type="entry name" value="Pterin_bind"/>
    <property type="match status" value="1"/>
</dbReference>